<dbReference type="InterPro" id="IPR000531">
    <property type="entry name" value="Beta-barrel_TonB"/>
</dbReference>
<evidence type="ECO:0000256" key="4">
    <source>
        <dbReference type="ARBA" id="ARBA00022692"/>
    </source>
</evidence>
<sequence length="801" mass="91094">MKNIFLILFIPFSCFIFSQNCNSILIGEITDFHNAEALENATIKLAGTNKATISDQKGKFTFKDLCDGSYTLEVSHIGCKTKFLTININGNTYQPIRLEHHLEELNEVTVAGSTKIKATATSVQQSLSKQNIITYTDKSLGDALNTISGVSSLNTGNTIVKPIIHGLHSSRVIILNNGTRQEDQEWGVEHGPSMDINSFGNIKVIKGAGALRYGSDAIGGVVVAEFPKMYKKDTLTGNAVLSLNSNGRGGLASARVNKGFNEHWQMQFHGSFRKLGDFEAPDYVLSNTGTQTEAFSIQTAYQSFKFKSKLSYSYFQNEIGIMRSAHIGSLRDLAAAINSDQPFRINPFTYDITEPRQEITHHLANWENILRISNLGTLHALYSFQYNQRYEYDIRRGGRSDEPAMNLKLTTQNIDTYLDINKWDKINWEIGLNGQYQINAVPVTGVKRLIPDYEYWKAGLYSSLQYDINDQWTTEGGFRYDYSYIFAKKWYETDDWDDANYSNDFPNAIIEESRGDYLTHIKLEYHALAAMLGVKFKPSQHQEINFNFSLANRAPNPSELFSDGLHHSAAAIEIGDLRLDVESSKKFLVNHRANIDLLAGLELETTAYWNHIVNFINQVPTGADFTIRGAFPVWSYLQVDANLWGIDFDLNQNLTDKFAWSSSFSYIHAQDTTNDIPLINMPSANWKNGLKWQDKSRSYYIKLNTDWVFEQKRFSDFNFPISYLEGGEIITETVDISTPPKGYFLVNALAGKQLKMQQNQLEIQFGIENVFNTSYRNYLNRLRYFADELGRNFQLKVIYTF</sequence>
<evidence type="ECO:0000256" key="10">
    <source>
        <dbReference type="PROSITE-ProRule" id="PRU01360"/>
    </source>
</evidence>
<dbReference type="InterPro" id="IPR036942">
    <property type="entry name" value="Beta-barrel_TonB_sf"/>
</dbReference>
<evidence type="ECO:0000256" key="2">
    <source>
        <dbReference type="ARBA" id="ARBA00022448"/>
    </source>
</evidence>
<name>A0A5D0HQ68_9FLAO</name>
<organism evidence="14 15">
    <name type="scientific">Seonamhaeicola marinus</name>
    <dbReference type="NCBI Taxonomy" id="1912246"/>
    <lineage>
        <taxon>Bacteria</taxon>
        <taxon>Pseudomonadati</taxon>
        <taxon>Bacteroidota</taxon>
        <taxon>Flavobacteriia</taxon>
        <taxon>Flavobacteriales</taxon>
        <taxon>Flavobacteriaceae</taxon>
    </lineage>
</organism>
<proteinExistence type="inferred from homology"/>
<keyword evidence="3 10" id="KW-1134">Transmembrane beta strand</keyword>
<evidence type="ECO:0000313" key="15">
    <source>
        <dbReference type="Proteomes" id="UP000323930"/>
    </source>
</evidence>
<evidence type="ECO:0000313" key="14">
    <source>
        <dbReference type="EMBL" id="TYA71522.1"/>
    </source>
</evidence>
<dbReference type="SUPFAM" id="SSF49464">
    <property type="entry name" value="Carboxypeptidase regulatory domain-like"/>
    <property type="match status" value="1"/>
</dbReference>
<dbReference type="PANTHER" id="PTHR30069">
    <property type="entry name" value="TONB-DEPENDENT OUTER MEMBRANE RECEPTOR"/>
    <property type="match status" value="1"/>
</dbReference>
<dbReference type="Gene3D" id="2.60.40.1120">
    <property type="entry name" value="Carboxypeptidase-like, regulatory domain"/>
    <property type="match status" value="1"/>
</dbReference>
<dbReference type="InterPro" id="IPR012910">
    <property type="entry name" value="Plug_dom"/>
</dbReference>
<dbReference type="SUPFAM" id="SSF56935">
    <property type="entry name" value="Porins"/>
    <property type="match status" value="1"/>
</dbReference>
<keyword evidence="9 10" id="KW-0998">Cell outer membrane</keyword>
<reference evidence="14 15" key="1">
    <citation type="submission" date="2019-08" db="EMBL/GenBank/DDBJ databases">
        <title>Seonamhaeicola sediminis sp. nov., isolated from marine sediment.</title>
        <authorList>
            <person name="Cao W.R."/>
        </authorList>
    </citation>
    <scope>NUCLEOTIDE SEQUENCE [LARGE SCALE GENOMIC DNA]</scope>
    <source>
        <strain evidence="14 15">B011</strain>
    </source>
</reference>
<gene>
    <name evidence="14" type="ORF">FUA24_18260</name>
</gene>
<evidence type="ECO:0000256" key="6">
    <source>
        <dbReference type="ARBA" id="ARBA00023077"/>
    </source>
</evidence>
<comment type="similarity">
    <text evidence="10 11">Belongs to the TonB-dependent receptor family.</text>
</comment>
<keyword evidence="2 10" id="KW-0813">Transport</keyword>
<keyword evidence="7 10" id="KW-0472">Membrane</keyword>
<evidence type="ECO:0000259" key="12">
    <source>
        <dbReference type="Pfam" id="PF00593"/>
    </source>
</evidence>
<keyword evidence="15" id="KW-1185">Reference proteome</keyword>
<keyword evidence="6 11" id="KW-0798">TonB box</keyword>
<feature type="domain" description="TonB-dependent receptor plug" evidence="13">
    <location>
        <begin position="118"/>
        <end position="221"/>
    </location>
</feature>
<keyword evidence="4 10" id="KW-0812">Transmembrane</keyword>
<dbReference type="Gene3D" id="2.40.170.20">
    <property type="entry name" value="TonB-dependent receptor, beta-barrel domain"/>
    <property type="match status" value="1"/>
</dbReference>
<comment type="subcellular location">
    <subcellularLocation>
        <location evidence="1 10">Cell outer membrane</location>
        <topology evidence="1 10">Multi-pass membrane protein</topology>
    </subcellularLocation>
</comment>
<dbReference type="Pfam" id="PF13715">
    <property type="entry name" value="CarbopepD_reg_2"/>
    <property type="match status" value="1"/>
</dbReference>
<evidence type="ECO:0000256" key="9">
    <source>
        <dbReference type="ARBA" id="ARBA00023237"/>
    </source>
</evidence>
<dbReference type="GO" id="GO:0009279">
    <property type="term" value="C:cell outer membrane"/>
    <property type="evidence" value="ECO:0007669"/>
    <property type="project" value="UniProtKB-SubCell"/>
</dbReference>
<accession>A0A5D0HQ68</accession>
<dbReference type="InterPro" id="IPR039426">
    <property type="entry name" value="TonB-dep_rcpt-like"/>
</dbReference>
<dbReference type="AlphaFoldDB" id="A0A5D0HQ68"/>
<dbReference type="GO" id="GO:0044718">
    <property type="term" value="P:siderophore transmembrane transport"/>
    <property type="evidence" value="ECO:0007669"/>
    <property type="project" value="TreeGrafter"/>
</dbReference>
<evidence type="ECO:0000259" key="13">
    <source>
        <dbReference type="Pfam" id="PF07715"/>
    </source>
</evidence>
<dbReference type="Gene3D" id="2.170.130.10">
    <property type="entry name" value="TonB-dependent receptor, plug domain"/>
    <property type="match status" value="1"/>
</dbReference>
<evidence type="ECO:0000256" key="5">
    <source>
        <dbReference type="ARBA" id="ARBA00022729"/>
    </source>
</evidence>
<dbReference type="OrthoDB" id="9795928at2"/>
<dbReference type="EMBL" id="VSDQ01000718">
    <property type="protein sequence ID" value="TYA71522.1"/>
    <property type="molecule type" value="Genomic_DNA"/>
</dbReference>
<dbReference type="InterPro" id="IPR008969">
    <property type="entry name" value="CarboxyPept-like_regulatory"/>
</dbReference>
<dbReference type="PROSITE" id="PS52016">
    <property type="entry name" value="TONB_DEPENDENT_REC_3"/>
    <property type="match status" value="1"/>
</dbReference>
<dbReference type="InterPro" id="IPR037066">
    <property type="entry name" value="Plug_dom_sf"/>
</dbReference>
<evidence type="ECO:0000256" key="11">
    <source>
        <dbReference type="RuleBase" id="RU003357"/>
    </source>
</evidence>
<feature type="domain" description="TonB-dependent receptor-like beta-barrel" evidence="12">
    <location>
        <begin position="341"/>
        <end position="770"/>
    </location>
</feature>
<evidence type="ECO:0000256" key="7">
    <source>
        <dbReference type="ARBA" id="ARBA00023136"/>
    </source>
</evidence>
<protein>
    <submittedName>
        <fullName evidence="14">TonB-dependent receptor</fullName>
    </submittedName>
</protein>
<dbReference type="PANTHER" id="PTHR30069:SF29">
    <property type="entry name" value="HEMOGLOBIN AND HEMOGLOBIN-HAPTOGLOBIN-BINDING PROTEIN 1-RELATED"/>
    <property type="match status" value="1"/>
</dbReference>
<dbReference type="Pfam" id="PF00593">
    <property type="entry name" value="TonB_dep_Rec_b-barrel"/>
    <property type="match status" value="1"/>
</dbReference>
<evidence type="ECO:0000256" key="3">
    <source>
        <dbReference type="ARBA" id="ARBA00022452"/>
    </source>
</evidence>
<evidence type="ECO:0000256" key="8">
    <source>
        <dbReference type="ARBA" id="ARBA00023170"/>
    </source>
</evidence>
<comment type="caution">
    <text evidence="14">The sequence shown here is derived from an EMBL/GenBank/DDBJ whole genome shotgun (WGS) entry which is preliminary data.</text>
</comment>
<evidence type="ECO:0000256" key="1">
    <source>
        <dbReference type="ARBA" id="ARBA00004571"/>
    </source>
</evidence>
<keyword evidence="5" id="KW-0732">Signal</keyword>
<dbReference type="Pfam" id="PF07715">
    <property type="entry name" value="Plug"/>
    <property type="match status" value="1"/>
</dbReference>
<dbReference type="Proteomes" id="UP000323930">
    <property type="component" value="Unassembled WGS sequence"/>
</dbReference>
<keyword evidence="8 14" id="KW-0675">Receptor</keyword>
<dbReference type="RefSeq" id="WP_148544508.1">
    <property type="nucleotide sequence ID" value="NZ_VSDQ01000718.1"/>
</dbReference>
<dbReference type="GO" id="GO:0015344">
    <property type="term" value="F:siderophore uptake transmembrane transporter activity"/>
    <property type="evidence" value="ECO:0007669"/>
    <property type="project" value="TreeGrafter"/>
</dbReference>